<evidence type="ECO:0000313" key="4">
    <source>
        <dbReference type="EMBL" id="QXN88358.1"/>
    </source>
</evidence>
<keyword evidence="4" id="KW-0012">Acyltransferase</keyword>
<dbReference type="PROSITE" id="PS52004">
    <property type="entry name" value="KS3_2"/>
    <property type="match status" value="1"/>
</dbReference>
<dbReference type="RefSeq" id="WP_218469241.1">
    <property type="nucleotide sequence ID" value="NZ_BAABJN010000008.1"/>
</dbReference>
<dbReference type="EMBL" id="CP078145">
    <property type="protein sequence ID" value="QXN88358.1"/>
    <property type="molecule type" value="Genomic_DNA"/>
</dbReference>
<reference evidence="4 5" key="1">
    <citation type="submission" date="2021-07" db="EMBL/GenBank/DDBJ databases">
        <title>Whole Genome Sequence of Nocardia Iowensis.</title>
        <authorList>
            <person name="Lamm A."/>
            <person name="Collins-Fairclough A.M."/>
            <person name="Bunk B."/>
            <person name="Sproer C."/>
        </authorList>
    </citation>
    <scope>NUCLEOTIDE SEQUENCE [LARGE SCALE GENOMIC DNA]</scope>
    <source>
        <strain evidence="4 5">NRRL 5646</strain>
    </source>
</reference>
<dbReference type="Proteomes" id="UP000694257">
    <property type="component" value="Chromosome"/>
</dbReference>
<gene>
    <name evidence="4" type="ORF">KV110_22415</name>
</gene>
<dbReference type="GO" id="GO:0016746">
    <property type="term" value="F:acyltransferase activity"/>
    <property type="evidence" value="ECO:0007669"/>
    <property type="project" value="UniProtKB-KW"/>
</dbReference>
<organism evidence="4 5">
    <name type="scientific">Nocardia iowensis</name>
    <dbReference type="NCBI Taxonomy" id="204891"/>
    <lineage>
        <taxon>Bacteria</taxon>
        <taxon>Bacillati</taxon>
        <taxon>Actinomycetota</taxon>
        <taxon>Actinomycetes</taxon>
        <taxon>Mycobacteriales</taxon>
        <taxon>Nocardiaceae</taxon>
        <taxon>Nocardia</taxon>
    </lineage>
</organism>
<dbReference type="PANTHER" id="PTHR43775">
    <property type="entry name" value="FATTY ACID SYNTHASE"/>
    <property type="match status" value="1"/>
</dbReference>
<accession>A0ABX8RFG7</accession>
<dbReference type="InterPro" id="IPR014031">
    <property type="entry name" value="Ketoacyl_synth_C"/>
</dbReference>
<dbReference type="Pfam" id="PF02801">
    <property type="entry name" value="Ketoacyl-synt_C"/>
    <property type="match status" value="1"/>
</dbReference>
<feature type="domain" description="Carrier" evidence="2">
    <location>
        <begin position="974"/>
        <end position="1053"/>
    </location>
</feature>
<keyword evidence="1" id="KW-0808">Transferase</keyword>
<protein>
    <submittedName>
        <fullName evidence="4">Acyltransferase domain-containing protein</fullName>
    </submittedName>
</protein>
<dbReference type="CDD" id="cd00833">
    <property type="entry name" value="PKS"/>
    <property type="match status" value="1"/>
</dbReference>
<dbReference type="InterPro" id="IPR014030">
    <property type="entry name" value="Ketoacyl_synth_N"/>
</dbReference>
<dbReference type="SMART" id="SM00825">
    <property type="entry name" value="PKS_KS"/>
    <property type="match status" value="1"/>
</dbReference>
<dbReference type="Pfam" id="PF00698">
    <property type="entry name" value="Acyl_transf_1"/>
    <property type="match status" value="1"/>
</dbReference>
<dbReference type="InterPro" id="IPR014043">
    <property type="entry name" value="Acyl_transferase_dom"/>
</dbReference>
<dbReference type="PROSITE" id="PS50075">
    <property type="entry name" value="CARRIER"/>
    <property type="match status" value="1"/>
</dbReference>
<feature type="domain" description="Ketosynthase family 3 (KS3)" evidence="3">
    <location>
        <begin position="33"/>
        <end position="455"/>
    </location>
</feature>
<dbReference type="InterPro" id="IPR020841">
    <property type="entry name" value="PKS_Beta-ketoAc_synthase_dom"/>
</dbReference>
<dbReference type="Pfam" id="PF00109">
    <property type="entry name" value="ketoacyl-synt"/>
    <property type="match status" value="1"/>
</dbReference>
<dbReference type="Pfam" id="PF00550">
    <property type="entry name" value="PP-binding"/>
    <property type="match status" value="1"/>
</dbReference>
<sequence length="1065" mass="113463">MATDEELRRYLKRTARELYETKQRLHEVQQRTGEPIAIIGMACRFPGDIRSPEDLWQLVFEGREVVMGFPPDRGWPPAAAYDSDPDVPTVDAGAFLEDVAEFDAGFFGITDREALAIDPQQRLLLEVAWEAIERSRINPMTLRGTDTGVFAACMDQAYWEWSREWDGYETYYVLGNTPSVLAGRVAYALGLEGPAVTVDTACSGSLVALHQAVLALRAGDCSVALAGGATVMAQPRQLVVFSRQRAAAPDGRCKSYAAAADGTAWSEGVAVLVLERLSDARRNRHRVLAVVRGSAVNSDGASNGLTAPNGLSQQRVIRRALATAGLSAAAVDVVEGHGTGTVLGDPIEAQALLATYGREHPPGQPLWLGSIKSNFGHTQSASGAAGLIKMVLAMRHGIAPATLHVDAPSTHVDWSAGQIRLLTERQAWPGSGRPRRAGVSSFGFSGTNAHVIVEYDPAEESAAVGSPEVAVPPLVWPCVLSGKSVRALRDQAARLRETCTAEPGQRIADIGAALATTRAVFPHRAVLLADTRTELLAGASALAEGALHRSVAAGIAPSTRNGTVAVLLPGQGSQRIGMGRELYQRFPRFKEVVDELCACFDPHLDRPLRPVLFGSDNGSAALPDNGSAALPDNGSAALLDRTDFTQPALFTIEVALFRLLESWGFRADFVLGHSIGELAAAHLAGVFSVSDAAAVVAARGRLMQRLGPGAMVSIRATHEEVVASLVGSDRRVSVAASNGPNATVISGDGDAVQAVAKQWRERGRRVKQLRVDRAFHSSHLDDLLDDYRAVVAKAELRPPAMTVVSNVTGAPATQLCIPDYWVDQARKPVLFYDSVRFLLGAGVGTFVELGPGDVLSGMSQECIADGRVVSIPTLRAGEPEDAGLLRAAAGTWIRGAAMDWPAVFADSGAALVDLPTYAFQHRRYWRTGAHYWCDSEHRVVSMPDDLGRAEPADSATGPDPAVEFRAGWSELDPARRLDYVLGVVRAQLSAILIDCPVDDIDTETGILGSGLTSLSVLELRARLNTVAGTALPLENFFADPTPRALAELICAGLTVPELASSRTTP</sequence>
<name>A0ABX8RFG7_NOCIO</name>
<evidence type="ECO:0000259" key="2">
    <source>
        <dbReference type="PROSITE" id="PS50075"/>
    </source>
</evidence>
<evidence type="ECO:0000259" key="3">
    <source>
        <dbReference type="PROSITE" id="PS52004"/>
    </source>
</evidence>
<dbReference type="SMART" id="SM00823">
    <property type="entry name" value="PKS_PP"/>
    <property type="match status" value="1"/>
</dbReference>
<dbReference type="InterPro" id="IPR050091">
    <property type="entry name" value="PKS_NRPS_Biosynth_Enz"/>
</dbReference>
<dbReference type="InterPro" id="IPR009081">
    <property type="entry name" value="PP-bd_ACP"/>
</dbReference>
<proteinExistence type="predicted"/>
<keyword evidence="5" id="KW-1185">Reference proteome</keyword>
<evidence type="ECO:0000256" key="1">
    <source>
        <dbReference type="ARBA" id="ARBA00022679"/>
    </source>
</evidence>
<dbReference type="PANTHER" id="PTHR43775:SF51">
    <property type="entry name" value="INACTIVE PHENOLPHTHIOCEROL SYNTHESIS POLYKETIDE SYNTHASE TYPE I PKS1-RELATED"/>
    <property type="match status" value="1"/>
</dbReference>
<dbReference type="InterPro" id="IPR020806">
    <property type="entry name" value="PKS_PP-bd"/>
</dbReference>
<dbReference type="InterPro" id="IPR032821">
    <property type="entry name" value="PKS_assoc"/>
</dbReference>
<evidence type="ECO:0000313" key="5">
    <source>
        <dbReference type="Proteomes" id="UP000694257"/>
    </source>
</evidence>
<dbReference type="SMART" id="SM00827">
    <property type="entry name" value="PKS_AT"/>
    <property type="match status" value="1"/>
</dbReference>
<dbReference type="Pfam" id="PF16197">
    <property type="entry name" value="KAsynt_C_assoc"/>
    <property type="match status" value="1"/>
</dbReference>